<evidence type="ECO:0000313" key="2">
    <source>
        <dbReference type="EMBL" id="BDZ53267.1"/>
    </source>
</evidence>
<keyword evidence="3" id="KW-1185">Reference proteome</keyword>
<accession>A0ABM8GXP4</accession>
<organism evidence="2 3">
    <name type="scientific">Agromyces marinus</name>
    <dbReference type="NCBI Taxonomy" id="1389020"/>
    <lineage>
        <taxon>Bacteria</taxon>
        <taxon>Bacillati</taxon>
        <taxon>Actinomycetota</taxon>
        <taxon>Actinomycetes</taxon>
        <taxon>Micrococcales</taxon>
        <taxon>Microbacteriaceae</taxon>
        <taxon>Agromyces</taxon>
    </lineage>
</organism>
<evidence type="ECO:0000256" key="1">
    <source>
        <dbReference type="SAM" id="MobiDB-lite"/>
    </source>
</evidence>
<feature type="region of interest" description="Disordered" evidence="1">
    <location>
        <begin position="1"/>
        <end position="33"/>
    </location>
</feature>
<sequence>MPARTTGWSSLSRSRITSPPPGSGSTRRCRRRGGLDVGAAAEALGAAADGAQAERLGGSLGALEFRRVEPDAVVDDVERDLVAEVAERDLGAVGVGVLDDVGERALGDAQEGRLDRHRQRHGLAAQRERDPGACARLTGLLVGGRREAAERRRQRLLVQCRRSEFADEPARLVQVLRGGLASEPELVARGRVDGLAFGGVQEELDAGEPLGDGVVDLARDALALGEAARLAARGGEFLLVARRSMMSDCRSRVSTAMAR</sequence>
<name>A0ABM8GXP4_9MICO</name>
<protein>
    <submittedName>
        <fullName evidence="2">Uncharacterized protein</fullName>
    </submittedName>
</protein>
<reference evidence="3" key="1">
    <citation type="journal article" date="2019" name="Int. J. Syst. Evol. Microbiol.">
        <title>The Global Catalogue of Microorganisms (GCM) 10K type strain sequencing project: providing services to taxonomists for standard genome sequencing and annotation.</title>
        <authorList>
            <consortium name="The Broad Institute Genomics Platform"/>
            <consortium name="The Broad Institute Genome Sequencing Center for Infectious Disease"/>
            <person name="Wu L."/>
            <person name="Ma J."/>
        </authorList>
    </citation>
    <scope>NUCLEOTIDE SEQUENCE [LARGE SCALE GENOMIC DNA]</scope>
    <source>
        <strain evidence="3">NBRC 109019</strain>
    </source>
</reference>
<gene>
    <name evidence="2" type="ORF">GCM10025870_03400</name>
</gene>
<evidence type="ECO:0000313" key="3">
    <source>
        <dbReference type="Proteomes" id="UP001321477"/>
    </source>
</evidence>
<proteinExistence type="predicted"/>
<dbReference type="Proteomes" id="UP001321477">
    <property type="component" value="Chromosome"/>
</dbReference>
<dbReference type="EMBL" id="AP027734">
    <property type="protein sequence ID" value="BDZ53267.1"/>
    <property type="molecule type" value="Genomic_DNA"/>
</dbReference>
<feature type="compositionally biased region" description="Polar residues" evidence="1">
    <location>
        <begin position="1"/>
        <end position="11"/>
    </location>
</feature>